<name>A0A099KRH2_COLPS</name>
<keyword evidence="2" id="KW-0812">Transmembrane</keyword>
<accession>A0A099KRH2</accession>
<dbReference type="RefSeq" id="WP_033082583.1">
    <property type="nucleotide sequence ID" value="NZ_JQEC01000034.1"/>
</dbReference>
<feature type="region of interest" description="Disordered" evidence="5">
    <location>
        <begin position="159"/>
        <end position="182"/>
    </location>
</feature>
<evidence type="ECO:0000256" key="3">
    <source>
        <dbReference type="ARBA" id="ARBA00022989"/>
    </source>
</evidence>
<sequence length="182" mass="21348">MAFEVKFELTDSDLEHFRDVMRKSQAGAKKLSEQDILANAKELSKSIKTNVPEFVRERIQKLETFVAMIEDSEWQIPSEERTEVLSALAYFSDPEDLVPDHIPVLGFLDDAIMIELVAEEFKDDVEAFEEFCAYREREEGRHGEEAITREEWLESKRHELHSRMRSRRSSRRSGRSSFRSVF</sequence>
<dbReference type="PATRIC" id="fig|28229.3.peg.2551"/>
<dbReference type="InterPro" id="IPR010652">
    <property type="entry name" value="DUF1232"/>
</dbReference>
<dbReference type="Pfam" id="PF06803">
    <property type="entry name" value="DUF1232"/>
    <property type="match status" value="1"/>
</dbReference>
<evidence type="ECO:0000256" key="1">
    <source>
        <dbReference type="ARBA" id="ARBA00004127"/>
    </source>
</evidence>
<dbReference type="EMBL" id="JQEC01000034">
    <property type="protein sequence ID" value="KGJ92243.1"/>
    <property type="molecule type" value="Genomic_DNA"/>
</dbReference>
<evidence type="ECO:0000313" key="7">
    <source>
        <dbReference type="EMBL" id="KGJ92243.1"/>
    </source>
</evidence>
<gene>
    <name evidence="7" type="ORF">GAB14E_2831</name>
</gene>
<keyword evidence="3" id="KW-1133">Transmembrane helix</keyword>
<dbReference type="OrthoDB" id="9813247at2"/>
<feature type="compositionally biased region" description="Basic residues" evidence="5">
    <location>
        <begin position="159"/>
        <end position="174"/>
    </location>
</feature>
<dbReference type="GO" id="GO:0012505">
    <property type="term" value="C:endomembrane system"/>
    <property type="evidence" value="ECO:0007669"/>
    <property type="project" value="UniProtKB-SubCell"/>
</dbReference>
<dbReference type="AlphaFoldDB" id="A0A099KRH2"/>
<feature type="domain" description="DUF1232" evidence="6">
    <location>
        <begin position="83"/>
        <end position="114"/>
    </location>
</feature>
<evidence type="ECO:0000259" key="6">
    <source>
        <dbReference type="Pfam" id="PF06803"/>
    </source>
</evidence>
<evidence type="ECO:0000256" key="2">
    <source>
        <dbReference type="ARBA" id="ARBA00022692"/>
    </source>
</evidence>
<comment type="subcellular location">
    <subcellularLocation>
        <location evidence="1">Endomembrane system</location>
        <topology evidence="1">Multi-pass membrane protein</topology>
    </subcellularLocation>
</comment>
<keyword evidence="4" id="KW-0472">Membrane</keyword>
<comment type="caution">
    <text evidence="7">The sequence shown here is derived from an EMBL/GenBank/DDBJ whole genome shotgun (WGS) entry which is preliminary data.</text>
</comment>
<evidence type="ECO:0000256" key="5">
    <source>
        <dbReference type="SAM" id="MobiDB-lite"/>
    </source>
</evidence>
<organism evidence="7 8">
    <name type="scientific">Colwellia psychrerythraea</name>
    <name type="common">Vibrio psychroerythus</name>
    <dbReference type="NCBI Taxonomy" id="28229"/>
    <lineage>
        <taxon>Bacteria</taxon>
        <taxon>Pseudomonadati</taxon>
        <taxon>Pseudomonadota</taxon>
        <taxon>Gammaproteobacteria</taxon>
        <taxon>Alteromonadales</taxon>
        <taxon>Colwelliaceae</taxon>
        <taxon>Colwellia</taxon>
    </lineage>
</organism>
<proteinExistence type="predicted"/>
<dbReference type="Proteomes" id="UP000029868">
    <property type="component" value="Unassembled WGS sequence"/>
</dbReference>
<reference evidence="7 8" key="1">
    <citation type="submission" date="2014-08" db="EMBL/GenBank/DDBJ databases">
        <title>Genomic and Phenotypic Diversity of Colwellia psychrerythraea strains from Disparate Marine Basins.</title>
        <authorList>
            <person name="Techtmann S.M."/>
            <person name="Stelling S.C."/>
            <person name="Utturkar S.M."/>
            <person name="Alshibli N."/>
            <person name="Harris A."/>
            <person name="Brown S.D."/>
            <person name="Hazen T.C."/>
        </authorList>
    </citation>
    <scope>NUCLEOTIDE SEQUENCE [LARGE SCALE GENOMIC DNA]</scope>
    <source>
        <strain evidence="7 8">GAB14E</strain>
    </source>
</reference>
<protein>
    <recommendedName>
        <fullName evidence="6">DUF1232 domain-containing protein</fullName>
    </recommendedName>
</protein>
<evidence type="ECO:0000256" key="4">
    <source>
        <dbReference type="ARBA" id="ARBA00023136"/>
    </source>
</evidence>
<evidence type="ECO:0000313" key="8">
    <source>
        <dbReference type="Proteomes" id="UP000029868"/>
    </source>
</evidence>